<name>A0A6C0CF65_9ZZZZ</name>
<feature type="transmembrane region" description="Helical" evidence="1">
    <location>
        <begin position="35"/>
        <end position="53"/>
    </location>
</feature>
<organism evidence="2">
    <name type="scientific">viral metagenome</name>
    <dbReference type="NCBI Taxonomy" id="1070528"/>
    <lineage>
        <taxon>unclassified sequences</taxon>
        <taxon>metagenomes</taxon>
        <taxon>organismal metagenomes</taxon>
    </lineage>
</organism>
<keyword evidence="1" id="KW-1133">Transmembrane helix</keyword>
<reference evidence="2" key="1">
    <citation type="journal article" date="2020" name="Nature">
        <title>Giant virus diversity and host interactions through global metagenomics.</title>
        <authorList>
            <person name="Schulz F."/>
            <person name="Roux S."/>
            <person name="Paez-Espino D."/>
            <person name="Jungbluth S."/>
            <person name="Walsh D.A."/>
            <person name="Denef V.J."/>
            <person name="McMahon K.D."/>
            <person name="Konstantinidis K.T."/>
            <person name="Eloe-Fadrosh E.A."/>
            <person name="Kyrpides N.C."/>
            <person name="Woyke T."/>
        </authorList>
    </citation>
    <scope>NUCLEOTIDE SEQUENCE</scope>
    <source>
        <strain evidence="2">GVMAG-M-3300020595-32</strain>
    </source>
</reference>
<keyword evidence="1" id="KW-0812">Transmembrane</keyword>
<accession>A0A6C0CF65</accession>
<sequence>MILKYYSNWIIPLSVIWILLHRVKSPLIKYFNPYYSLIVICVGYVLFSLYLLFYKVYEFNISFILLFIIHYLPLHYMLSINERSYALETLIISYFIYTLYLSYKGKDVYSVYAIDEHPKDIKELINSIV</sequence>
<evidence type="ECO:0000313" key="2">
    <source>
        <dbReference type="EMBL" id="QHT02480.1"/>
    </source>
</evidence>
<feature type="transmembrane region" description="Helical" evidence="1">
    <location>
        <begin position="85"/>
        <end position="103"/>
    </location>
</feature>
<keyword evidence="1" id="KW-0472">Membrane</keyword>
<feature type="transmembrane region" description="Helical" evidence="1">
    <location>
        <begin position="6"/>
        <end position="23"/>
    </location>
</feature>
<evidence type="ECO:0000256" key="1">
    <source>
        <dbReference type="SAM" id="Phobius"/>
    </source>
</evidence>
<dbReference type="EMBL" id="MN739395">
    <property type="protein sequence ID" value="QHT02480.1"/>
    <property type="molecule type" value="Genomic_DNA"/>
</dbReference>
<dbReference type="AlphaFoldDB" id="A0A6C0CF65"/>
<proteinExistence type="predicted"/>
<feature type="transmembrane region" description="Helical" evidence="1">
    <location>
        <begin position="59"/>
        <end position="78"/>
    </location>
</feature>
<protein>
    <submittedName>
        <fullName evidence="2">Uncharacterized protein</fullName>
    </submittedName>
</protein>